<evidence type="ECO:0000256" key="2">
    <source>
        <dbReference type="ARBA" id="ARBA00022679"/>
    </source>
</evidence>
<dbReference type="InterPro" id="IPR032828">
    <property type="entry name" value="PolyA_RNA-bd"/>
</dbReference>
<evidence type="ECO:0000256" key="5">
    <source>
        <dbReference type="ARBA" id="ARBA00022723"/>
    </source>
</evidence>
<keyword evidence="12" id="KW-1185">Reference proteome</keyword>
<keyword evidence="6" id="KW-0547">Nucleotide-binding</keyword>
<name>A0AAN0NL37_9RHOB</name>
<dbReference type="Gene3D" id="3.30.460.10">
    <property type="entry name" value="Beta Polymerase, domain 2"/>
    <property type="match status" value="1"/>
</dbReference>
<protein>
    <submittedName>
        <fullName evidence="11">CCA tRNA nucleotidyltransferase</fullName>
    </submittedName>
</protein>
<dbReference type="PANTHER" id="PTHR46173">
    <property type="entry name" value="CCA TRNA NUCLEOTIDYLTRANSFERASE 1, MITOCHONDRIAL"/>
    <property type="match status" value="1"/>
</dbReference>
<dbReference type="InterPro" id="IPR002646">
    <property type="entry name" value="PolA_pol_head_dom"/>
</dbReference>
<dbReference type="SUPFAM" id="SSF81301">
    <property type="entry name" value="Nucleotidyltransferase"/>
    <property type="match status" value="1"/>
</dbReference>
<proteinExistence type="inferred from homology"/>
<dbReference type="GO" id="GO:0000049">
    <property type="term" value="F:tRNA binding"/>
    <property type="evidence" value="ECO:0007669"/>
    <property type="project" value="TreeGrafter"/>
</dbReference>
<dbReference type="PROSITE" id="PS51257">
    <property type="entry name" value="PROKAR_LIPOPROTEIN"/>
    <property type="match status" value="1"/>
</dbReference>
<dbReference type="Pfam" id="PF12627">
    <property type="entry name" value="PolyA_pol_RNAbd"/>
    <property type="match status" value="1"/>
</dbReference>
<evidence type="ECO:0000256" key="3">
    <source>
        <dbReference type="ARBA" id="ARBA00022694"/>
    </source>
</evidence>
<evidence type="ECO:0000259" key="9">
    <source>
        <dbReference type="Pfam" id="PF01743"/>
    </source>
</evidence>
<dbReference type="KEGG" id="yrh:AABB31_04385"/>
<keyword evidence="4" id="KW-0548">Nucleotidyltransferase</keyword>
<comment type="similarity">
    <text evidence="8">Belongs to the tRNA nucleotidyltransferase/poly(A) polymerase family.</text>
</comment>
<dbReference type="SUPFAM" id="SSF81891">
    <property type="entry name" value="Poly A polymerase C-terminal region-like"/>
    <property type="match status" value="1"/>
</dbReference>
<gene>
    <name evidence="11" type="ORF">AABB31_04385</name>
</gene>
<dbReference type="GO" id="GO:0008033">
    <property type="term" value="P:tRNA processing"/>
    <property type="evidence" value="ECO:0007669"/>
    <property type="project" value="UniProtKB-KW"/>
</dbReference>
<dbReference type="EMBL" id="CP151767">
    <property type="protein sequence ID" value="WZU68175.1"/>
    <property type="molecule type" value="Genomic_DNA"/>
</dbReference>
<comment type="cofactor">
    <cofactor evidence="1">
        <name>Mg(2+)</name>
        <dbReference type="ChEBI" id="CHEBI:18420"/>
    </cofactor>
</comment>
<keyword evidence="5" id="KW-0479">Metal-binding</keyword>
<evidence type="ECO:0000256" key="7">
    <source>
        <dbReference type="ARBA" id="ARBA00022842"/>
    </source>
</evidence>
<feature type="domain" description="Poly A polymerase head" evidence="9">
    <location>
        <begin position="31"/>
        <end position="151"/>
    </location>
</feature>
<dbReference type="PANTHER" id="PTHR46173:SF1">
    <property type="entry name" value="CCA TRNA NUCLEOTIDYLTRANSFERASE 1, MITOCHONDRIAL"/>
    <property type="match status" value="1"/>
</dbReference>
<keyword evidence="3" id="KW-0819">tRNA processing</keyword>
<evidence type="ECO:0000256" key="1">
    <source>
        <dbReference type="ARBA" id="ARBA00001946"/>
    </source>
</evidence>
<accession>A0AAN0NL37</accession>
<evidence type="ECO:0000313" key="11">
    <source>
        <dbReference type="EMBL" id="WZU68175.1"/>
    </source>
</evidence>
<keyword evidence="7" id="KW-0460">Magnesium</keyword>
<dbReference type="Pfam" id="PF01743">
    <property type="entry name" value="PolyA_pol"/>
    <property type="match status" value="1"/>
</dbReference>
<dbReference type="CDD" id="cd05398">
    <property type="entry name" value="NT_ClassII-CCAase"/>
    <property type="match status" value="1"/>
</dbReference>
<evidence type="ECO:0000256" key="6">
    <source>
        <dbReference type="ARBA" id="ARBA00022741"/>
    </source>
</evidence>
<dbReference type="AlphaFoldDB" id="A0AAN0NL37"/>
<evidence type="ECO:0000313" key="12">
    <source>
        <dbReference type="Proteomes" id="UP001470809"/>
    </source>
</evidence>
<dbReference type="GO" id="GO:0046872">
    <property type="term" value="F:metal ion binding"/>
    <property type="evidence" value="ECO:0007669"/>
    <property type="project" value="UniProtKB-KW"/>
</dbReference>
<evidence type="ECO:0000256" key="8">
    <source>
        <dbReference type="RuleBase" id="RU003953"/>
    </source>
</evidence>
<evidence type="ECO:0000259" key="10">
    <source>
        <dbReference type="Pfam" id="PF12627"/>
    </source>
</evidence>
<evidence type="ECO:0000256" key="4">
    <source>
        <dbReference type="ARBA" id="ARBA00022695"/>
    </source>
</evidence>
<feature type="domain" description="tRNA nucleotidyltransferase/poly(A) polymerase RNA and SrmB- binding" evidence="10">
    <location>
        <begin position="189"/>
        <end position="241"/>
    </location>
</feature>
<dbReference type="Proteomes" id="UP001470809">
    <property type="component" value="Chromosome"/>
</dbReference>
<keyword evidence="8" id="KW-0694">RNA-binding</keyword>
<organism evidence="11 12">
    <name type="scientific">Yoonia rhodophyticola</name>
    <dbReference type="NCBI Taxonomy" id="3137370"/>
    <lineage>
        <taxon>Bacteria</taxon>
        <taxon>Pseudomonadati</taxon>
        <taxon>Pseudomonadota</taxon>
        <taxon>Alphaproteobacteria</taxon>
        <taxon>Rhodobacterales</taxon>
        <taxon>Paracoccaceae</taxon>
        <taxon>Yoonia</taxon>
    </lineage>
</organism>
<keyword evidence="2 8" id="KW-0808">Transferase</keyword>
<dbReference type="InterPro" id="IPR043519">
    <property type="entry name" value="NT_sf"/>
</dbReference>
<dbReference type="RefSeq" id="WP_342077468.1">
    <property type="nucleotide sequence ID" value="NZ_CP151767.2"/>
</dbReference>
<reference evidence="11" key="1">
    <citation type="submission" date="2024-08" db="EMBL/GenBank/DDBJ databases">
        <title>Phylogenomic analyses of a clade within the roseobacter group suggest taxonomic reassignments of species of the genera Aestuariivita, Citreicella, Loktanella, Nautella, Pelagibaca, Ruegeria, Thalassobius, Thiobacimonas and Tropicibacter, and the proposal o.</title>
        <authorList>
            <person name="Jeon C.O."/>
        </authorList>
    </citation>
    <scope>NUCLEOTIDE SEQUENCE</scope>
    <source>
        <strain evidence="11">SS1-5</strain>
    </source>
</reference>
<dbReference type="GO" id="GO:0000166">
    <property type="term" value="F:nucleotide binding"/>
    <property type="evidence" value="ECO:0007669"/>
    <property type="project" value="UniProtKB-KW"/>
</dbReference>
<dbReference type="GO" id="GO:0016779">
    <property type="term" value="F:nucleotidyltransferase activity"/>
    <property type="evidence" value="ECO:0007669"/>
    <property type="project" value="UniProtKB-KW"/>
</dbReference>
<dbReference type="InterPro" id="IPR050264">
    <property type="entry name" value="Bact_CCA-adding_enz_type3_sf"/>
</dbReference>
<dbReference type="Gene3D" id="1.10.3090.10">
    <property type="entry name" value="cca-adding enzyme, domain 2"/>
    <property type="match status" value="1"/>
</dbReference>
<sequence length="379" mass="40343">MTRRIAPDWLLDKAAQKVCSVLTTAGHQALFVGGCVRNTLLDAAVSDLDLATDAHPQTVMSLAEAAGLKVIPTGIDHGTVTILAQNTPFEVTTFRKDVATDGRRATVAFADNIADDARRRDFTMNALYADPGGLIHDPLGGLPDLENRRIRFIEDPETRIREDYLRILRFFRFYAWYGCADDGPDQAGLAACAAHIDGLQALSAERITAELLKLLAAPNPGPAVASFASTGGLHQILPGTSARALPVLVHVEQTAGMKPDPIRRLAALGGAPADTLRLSKAQKTQLEMIGADMPHAQAAYRFGATVAHDRLAIEAAALGQEIDPNTAQHVDFCAGQVFPLKAADLMPNLSGAGLGKALKAAEARWIASGFTMTKEDLLG</sequence>